<keyword evidence="1 4" id="KW-0349">Heme</keyword>
<evidence type="ECO:0000259" key="5">
    <source>
        <dbReference type="PROSITE" id="PS51007"/>
    </source>
</evidence>
<reference evidence="7" key="1">
    <citation type="journal article" date="2019" name="Int. J. Syst. Evol. Microbiol.">
        <title>The Global Catalogue of Microorganisms (GCM) 10K type strain sequencing project: providing services to taxonomists for standard genome sequencing and annotation.</title>
        <authorList>
            <consortium name="The Broad Institute Genomics Platform"/>
            <consortium name="The Broad Institute Genome Sequencing Center for Infectious Disease"/>
            <person name="Wu L."/>
            <person name="Ma J."/>
        </authorList>
    </citation>
    <scope>NUCLEOTIDE SEQUENCE [LARGE SCALE GENOMIC DNA]</scope>
    <source>
        <strain evidence="7">CGMCC 1.15922</strain>
    </source>
</reference>
<dbReference type="PANTHER" id="PTHR30600">
    <property type="entry name" value="CYTOCHROME C PEROXIDASE-RELATED"/>
    <property type="match status" value="1"/>
</dbReference>
<dbReference type="Proteomes" id="UP000626370">
    <property type="component" value="Unassembled WGS sequence"/>
</dbReference>
<evidence type="ECO:0000313" key="7">
    <source>
        <dbReference type="Proteomes" id="UP000626370"/>
    </source>
</evidence>
<accession>A0ABQ3IGN3</accession>
<dbReference type="InterPro" id="IPR009056">
    <property type="entry name" value="Cyt_c-like_dom"/>
</dbReference>
<dbReference type="SUPFAM" id="SSF46626">
    <property type="entry name" value="Cytochrome c"/>
    <property type="match status" value="1"/>
</dbReference>
<name>A0ABQ3IGN3_9GAMM</name>
<dbReference type="InterPro" id="IPR051395">
    <property type="entry name" value="Cytochrome_c_Peroxidase/MauG"/>
</dbReference>
<dbReference type="PANTHER" id="PTHR30600:SF7">
    <property type="entry name" value="CYTOCHROME C PEROXIDASE-RELATED"/>
    <property type="match status" value="1"/>
</dbReference>
<sequence length="168" mass="18581">MAIAEFEKTLRTPNSPFDLWLKGDDEAINKTEKEGYALFKEKGCIACHSGALVGGSTYQKMGLIKPYYTKNSDVGRSAITGKDSDKFVFKVPTLRNISLTYPYFHDGAVWSLKEAVKIMADLQTGQTLTDDEANKITAFLVSLTGEHPKVLLPQLPPSTDKTPKPIMH</sequence>
<protein>
    <recommendedName>
        <fullName evidence="5">Cytochrome c domain-containing protein</fullName>
    </recommendedName>
</protein>
<evidence type="ECO:0000256" key="3">
    <source>
        <dbReference type="ARBA" id="ARBA00023004"/>
    </source>
</evidence>
<dbReference type="PROSITE" id="PS51007">
    <property type="entry name" value="CYTC"/>
    <property type="match status" value="1"/>
</dbReference>
<dbReference type="EMBL" id="BNAH01000001">
    <property type="protein sequence ID" value="GHE77378.1"/>
    <property type="molecule type" value="Genomic_DNA"/>
</dbReference>
<dbReference type="Gene3D" id="1.10.760.10">
    <property type="entry name" value="Cytochrome c-like domain"/>
    <property type="match status" value="1"/>
</dbReference>
<keyword evidence="7" id="KW-1185">Reference proteome</keyword>
<keyword evidence="3 4" id="KW-0408">Iron</keyword>
<dbReference type="Pfam" id="PF00034">
    <property type="entry name" value="Cytochrom_C"/>
    <property type="match status" value="1"/>
</dbReference>
<proteinExistence type="predicted"/>
<comment type="caution">
    <text evidence="6">The sequence shown here is derived from an EMBL/GenBank/DDBJ whole genome shotgun (WGS) entry which is preliminary data.</text>
</comment>
<evidence type="ECO:0000256" key="2">
    <source>
        <dbReference type="ARBA" id="ARBA00022723"/>
    </source>
</evidence>
<dbReference type="InterPro" id="IPR036909">
    <property type="entry name" value="Cyt_c-like_dom_sf"/>
</dbReference>
<evidence type="ECO:0000256" key="1">
    <source>
        <dbReference type="ARBA" id="ARBA00022617"/>
    </source>
</evidence>
<evidence type="ECO:0000313" key="6">
    <source>
        <dbReference type="EMBL" id="GHE77378.1"/>
    </source>
</evidence>
<gene>
    <name evidence="6" type="ORF">GCM10011501_01120</name>
</gene>
<keyword evidence="2 4" id="KW-0479">Metal-binding</keyword>
<organism evidence="6 7">
    <name type="scientific">Thalassotalea profundi</name>
    <dbReference type="NCBI Taxonomy" id="2036687"/>
    <lineage>
        <taxon>Bacteria</taxon>
        <taxon>Pseudomonadati</taxon>
        <taxon>Pseudomonadota</taxon>
        <taxon>Gammaproteobacteria</taxon>
        <taxon>Alteromonadales</taxon>
        <taxon>Colwelliaceae</taxon>
        <taxon>Thalassotalea</taxon>
    </lineage>
</organism>
<evidence type="ECO:0000256" key="4">
    <source>
        <dbReference type="PROSITE-ProRule" id="PRU00433"/>
    </source>
</evidence>
<feature type="domain" description="Cytochrome c" evidence="5">
    <location>
        <begin position="30"/>
        <end position="144"/>
    </location>
</feature>